<feature type="domain" description="N-acetyltransferase" evidence="1">
    <location>
        <begin position="23"/>
        <end position="190"/>
    </location>
</feature>
<evidence type="ECO:0000313" key="3">
    <source>
        <dbReference type="Proteomes" id="UP000245697"/>
    </source>
</evidence>
<name>A0A316EG02_9ACTN</name>
<dbReference type="InterPro" id="IPR016181">
    <property type="entry name" value="Acyl_CoA_acyltransferase"/>
</dbReference>
<comment type="caution">
    <text evidence="2">The sequence shown here is derived from an EMBL/GenBank/DDBJ whole genome shotgun (WGS) entry which is preliminary data.</text>
</comment>
<dbReference type="AlphaFoldDB" id="A0A316EG02"/>
<evidence type="ECO:0000313" key="2">
    <source>
        <dbReference type="EMBL" id="PWK30347.1"/>
    </source>
</evidence>
<dbReference type="GO" id="GO:0016747">
    <property type="term" value="F:acyltransferase activity, transferring groups other than amino-acyl groups"/>
    <property type="evidence" value="ECO:0007669"/>
    <property type="project" value="InterPro"/>
</dbReference>
<gene>
    <name evidence="2" type="ORF">BC793_13972</name>
</gene>
<protein>
    <submittedName>
        <fullName evidence="2">Acetyltransferase (GNAT) family protein</fullName>
    </submittedName>
</protein>
<sequence length="220" mass="23885">MSRRLVNLTLDTLEDLPRPCRQCVYWELDPVSAERACATGDPGLEKEAWVSQTLLEWGSCGKLAYVDGMPAGFVMYAPPAYVPRGMAFPTSPVSADAALLTTAKVVPAFAGGGLGRMLVQGVARDLTKRGVKAIEAFGDAKPDESGEETACIAPVDFFLSVGFKTVRPHPRYPRLRLELRTALSWKSDVEYALEKLLGSMSPETLLRPVRPVAATRSAEN</sequence>
<dbReference type="Proteomes" id="UP000245697">
    <property type="component" value="Unassembled WGS sequence"/>
</dbReference>
<dbReference type="SUPFAM" id="SSF55729">
    <property type="entry name" value="Acyl-CoA N-acyltransferases (Nat)"/>
    <property type="match status" value="1"/>
</dbReference>
<proteinExistence type="predicted"/>
<keyword evidence="2" id="KW-0808">Transferase</keyword>
<keyword evidence="3" id="KW-1185">Reference proteome</keyword>
<dbReference type="EMBL" id="QGGR01000039">
    <property type="protein sequence ID" value="PWK30347.1"/>
    <property type="molecule type" value="Genomic_DNA"/>
</dbReference>
<dbReference type="RefSeq" id="WP_109602657.1">
    <property type="nucleotide sequence ID" value="NZ_BONA01000096.1"/>
</dbReference>
<dbReference type="InterPro" id="IPR000182">
    <property type="entry name" value="GNAT_dom"/>
</dbReference>
<organism evidence="2 3">
    <name type="scientific">Actinoplanes xinjiangensis</name>
    <dbReference type="NCBI Taxonomy" id="512350"/>
    <lineage>
        <taxon>Bacteria</taxon>
        <taxon>Bacillati</taxon>
        <taxon>Actinomycetota</taxon>
        <taxon>Actinomycetes</taxon>
        <taxon>Micromonosporales</taxon>
        <taxon>Micromonosporaceae</taxon>
        <taxon>Actinoplanes</taxon>
    </lineage>
</organism>
<dbReference type="OrthoDB" id="5242876at2"/>
<dbReference type="Gene3D" id="3.40.630.30">
    <property type="match status" value="1"/>
</dbReference>
<reference evidence="2 3" key="1">
    <citation type="submission" date="2018-05" db="EMBL/GenBank/DDBJ databases">
        <title>Genomic Encyclopedia of Archaeal and Bacterial Type Strains, Phase II (KMG-II): from individual species to whole genera.</title>
        <authorList>
            <person name="Goeker M."/>
        </authorList>
    </citation>
    <scope>NUCLEOTIDE SEQUENCE [LARGE SCALE GENOMIC DNA]</scope>
    <source>
        <strain evidence="2 3">DSM 45184</strain>
    </source>
</reference>
<dbReference type="PROSITE" id="PS51186">
    <property type="entry name" value="GNAT"/>
    <property type="match status" value="1"/>
</dbReference>
<accession>A0A316EG02</accession>
<evidence type="ECO:0000259" key="1">
    <source>
        <dbReference type="PROSITE" id="PS51186"/>
    </source>
</evidence>